<evidence type="ECO:0000256" key="11">
    <source>
        <dbReference type="RuleBase" id="RU003357"/>
    </source>
</evidence>
<feature type="signal peptide" evidence="12">
    <location>
        <begin position="1"/>
        <end position="18"/>
    </location>
</feature>
<keyword evidence="5 12" id="KW-0732">Signal</keyword>
<evidence type="ECO:0000256" key="8">
    <source>
        <dbReference type="ARBA" id="ARBA00023170"/>
    </source>
</evidence>
<evidence type="ECO:0000259" key="13">
    <source>
        <dbReference type="Pfam" id="PF00593"/>
    </source>
</evidence>
<keyword evidence="2 10" id="KW-0813">Transport</keyword>
<evidence type="ECO:0000256" key="5">
    <source>
        <dbReference type="ARBA" id="ARBA00022729"/>
    </source>
</evidence>
<sequence length="800" mass="90283">MRLFTSLALLLVFSYSSAQKIVVLDKETKQPIFNVAVFNKDKSKHLFTGFDGEADLSQFSAGEIIFFRHVSHTEFHATKRLILQQQNKVFLEPSRNELTEVVLSVSRFEQNRRKVPQKVVSINQKEILASSPQTAADLLESTGQVFVQKSQMGGGSPMIRGFSTNRLLITVDGVRMNTAIFRGGNLQNVISIDPLTIERTEVVLGPGAITFGSDAIGGVMNFYTLTPAFSVAKGGNFSGKAYTRYATANEEKTGHLSLTYGNKKWAFLSGVTFSDFGDMQMGSHGPSEYLRPEYAVRRDGQDLIVENEDPKVQKPTGYEQLNLLQKIRFKPTEEYDFSLGIIYSTTSDFPRYDRLYRKKNGNLRAAEWYYGPQEWLQTNFQLNKVGNGKFYNESKLTAAYQFFEESRNDRNFGDEILYHTKEQVDAYSVNLDFEKDFIRTKLYYGGEYVFNRVNSMGKETNILTGNVFPGTSRYPDDATWQSLAAYGNLQWELNPELTLQTGARYNFILLKASFDESIYDFPFLDADLKTGALTGSAGLTWLQNDILGWQLNLSTAFRAPNIDDVGKIFDSAPGLVVVPNPNLEPEKAYNAELGLKLNFDRVVQFDLAGYYTLLQDALVRRDFNLNGETTIDYHGEPSRVQAIQNSAKAYVYGFEAGAKIRFSNRLKLTSQVSLTEGKEEQDDGTTAALRHAAPFFGNAHLVWESKDLRFDLFAEYNGEISAEELAPSERDKDYLYAINENGDPYAPEWYTLNFSSQYQLAKMVLLTATLENITDQRYRTYSSGIAAAGRNLILAVQYSF</sequence>
<evidence type="ECO:0000313" key="15">
    <source>
        <dbReference type="EMBL" id="SOC79169.1"/>
    </source>
</evidence>
<dbReference type="InterPro" id="IPR010917">
    <property type="entry name" value="TonB_rcpt_CS"/>
</dbReference>
<evidence type="ECO:0000256" key="7">
    <source>
        <dbReference type="ARBA" id="ARBA00023136"/>
    </source>
</evidence>
<dbReference type="InterPro" id="IPR012910">
    <property type="entry name" value="Plug_dom"/>
</dbReference>
<reference evidence="16" key="1">
    <citation type="submission" date="2017-09" db="EMBL/GenBank/DDBJ databases">
        <authorList>
            <person name="Varghese N."/>
            <person name="Submissions S."/>
        </authorList>
    </citation>
    <scope>NUCLEOTIDE SEQUENCE [LARGE SCALE GENOMIC DNA]</scope>
    <source>
        <strain evidence="16">CGMCC 1.12641</strain>
    </source>
</reference>
<feature type="domain" description="TonB-dependent receptor plug" evidence="14">
    <location>
        <begin position="112"/>
        <end position="219"/>
    </location>
</feature>
<keyword evidence="16" id="KW-1185">Reference proteome</keyword>
<evidence type="ECO:0000256" key="2">
    <source>
        <dbReference type="ARBA" id="ARBA00022448"/>
    </source>
</evidence>
<dbReference type="GO" id="GO:0015344">
    <property type="term" value="F:siderophore uptake transmembrane transporter activity"/>
    <property type="evidence" value="ECO:0007669"/>
    <property type="project" value="TreeGrafter"/>
</dbReference>
<dbReference type="GO" id="GO:0044718">
    <property type="term" value="P:siderophore transmembrane transport"/>
    <property type="evidence" value="ECO:0007669"/>
    <property type="project" value="TreeGrafter"/>
</dbReference>
<dbReference type="RefSeq" id="WP_097054929.1">
    <property type="nucleotide sequence ID" value="NZ_OCMF01000001.1"/>
</dbReference>
<evidence type="ECO:0000256" key="9">
    <source>
        <dbReference type="ARBA" id="ARBA00023237"/>
    </source>
</evidence>
<organism evidence="15 16">
    <name type="scientific">Salinimicrobium sediminis</name>
    <dbReference type="NCBI Taxonomy" id="1343891"/>
    <lineage>
        <taxon>Bacteria</taxon>
        <taxon>Pseudomonadati</taxon>
        <taxon>Bacteroidota</taxon>
        <taxon>Flavobacteriia</taxon>
        <taxon>Flavobacteriales</taxon>
        <taxon>Flavobacteriaceae</taxon>
        <taxon>Salinimicrobium</taxon>
    </lineage>
</organism>
<protein>
    <submittedName>
        <fullName evidence="15">Hemoglobin/transferrin/lactoferrin receptor protein</fullName>
    </submittedName>
</protein>
<comment type="subcellular location">
    <subcellularLocation>
        <location evidence="1 10">Cell outer membrane</location>
        <topology evidence="1 10">Multi-pass membrane protein</topology>
    </subcellularLocation>
</comment>
<dbReference type="InterPro" id="IPR037066">
    <property type="entry name" value="Plug_dom_sf"/>
</dbReference>
<dbReference type="OrthoDB" id="9764669at2"/>
<feature type="domain" description="TonB-dependent receptor-like beta-barrel" evidence="13">
    <location>
        <begin position="347"/>
        <end position="773"/>
    </location>
</feature>
<evidence type="ECO:0000259" key="14">
    <source>
        <dbReference type="Pfam" id="PF07715"/>
    </source>
</evidence>
<dbReference type="InterPro" id="IPR036942">
    <property type="entry name" value="Beta-barrel_TonB_sf"/>
</dbReference>
<dbReference type="GO" id="GO:0009279">
    <property type="term" value="C:cell outer membrane"/>
    <property type="evidence" value="ECO:0007669"/>
    <property type="project" value="UniProtKB-SubCell"/>
</dbReference>
<dbReference type="InterPro" id="IPR000531">
    <property type="entry name" value="Beta-barrel_TonB"/>
</dbReference>
<gene>
    <name evidence="15" type="ORF">SAMN06296241_0689</name>
</gene>
<keyword evidence="8 15" id="KW-0675">Receptor</keyword>
<keyword evidence="3 10" id="KW-1134">Transmembrane beta strand</keyword>
<dbReference type="PROSITE" id="PS52016">
    <property type="entry name" value="TONB_DEPENDENT_REC_3"/>
    <property type="match status" value="1"/>
</dbReference>
<dbReference type="AlphaFoldDB" id="A0A285X457"/>
<keyword evidence="9 10" id="KW-0998">Cell outer membrane</keyword>
<dbReference type="Pfam" id="PF07715">
    <property type="entry name" value="Plug"/>
    <property type="match status" value="1"/>
</dbReference>
<keyword evidence="4 10" id="KW-0812">Transmembrane</keyword>
<evidence type="ECO:0000256" key="4">
    <source>
        <dbReference type="ARBA" id="ARBA00022692"/>
    </source>
</evidence>
<dbReference type="Gene3D" id="2.170.130.10">
    <property type="entry name" value="TonB-dependent receptor, plug domain"/>
    <property type="match status" value="1"/>
</dbReference>
<dbReference type="Gene3D" id="2.40.170.20">
    <property type="entry name" value="TonB-dependent receptor, beta-barrel domain"/>
    <property type="match status" value="1"/>
</dbReference>
<dbReference type="SUPFAM" id="SSF56935">
    <property type="entry name" value="Porins"/>
    <property type="match status" value="1"/>
</dbReference>
<keyword evidence="6 11" id="KW-0798">TonB box</keyword>
<evidence type="ECO:0000256" key="1">
    <source>
        <dbReference type="ARBA" id="ARBA00004571"/>
    </source>
</evidence>
<dbReference type="Pfam" id="PF00593">
    <property type="entry name" value="TonB_dep_Rec_b-barrel"/>
    <property type="match status" value="1"/>
</dbReference>
<dbReference type="Proteomes" id="UP000219193">
    <property type="component" value="Unassembled WGS sequence"/>
</dbReference>
<keyword evidence="7 10" id="KW-0472">Membrane</keyword>
<dbReference type="PANTHER" id="PTHR30069">
    <property type="entry name" value="TONB-DEPENDENT OUTER MEMBRANE RECEPTOR"/>
    <property type="match status" value="1"/>
</dbReference>
<dbReference type="InterPro" id="IPR039426">
    <property type="entry name" value="TonB-dep_rcpt-like"/>
</dbReference>
<dbReference type="PROSITE" id="PS01156">
    <property type="entry name" value="TONB_DEPENDENT_REC_2"/>
    <property type="match status" value="1"/>
</dbReference>
<dbReference type="EMBL" id="OCMF01000001">
    <property type="protein sequence ID" value="SOC79169.1"/>
    <property type="molecule type" value="Genomic_DNA"/>
</dbReference>
<evidence type="ECO:0000313" key="16">
    <source>
        <dbReference type="Proteomes" id="UP000219193"/>
    </source>
</evidence>
<feature type="chain" id="PRO_5011973169" evidence="12">
    <location>
        <begin position="19"/>
        <end position="800"/>
    </location>
</feature>
<evidence type="ECO:0000256" key="6">
    <source>
        <dbReference type="ARBA" id="ARBA00023077"/>
    </source>
</evidence>
<accession>A0A285X457</accession>
<dbReference type="PANTHER" id="PTHR30069:SF29">
    <property type="entry name" value="HEMOGLOBIN AND HEMOGLOBIN-HAPTOGLOBIN-BINDING PROTEIN 1-RELATED"/>
    <property type="match status" value="1"/>
</dbReference>
<name>A0A285X457_9FLAO</name>
<comment type="similarity">
    <text evidence="10 11">Belongs to the TonB-dependent receptor family.</text>
</comment>
<evidence type="ECO:0000256" key="10">
    <source>
        <dbReference type="PROSITE-ProRule" id="PRU01360"/>
    </source>
</evidence>
<evidence type="ECO:0000256" key="12">
    <source>
        <dbReference type="SAM" id="SignalP"/>
    </source>
</evidence>
<dbReference type="CDD" id="cd01347">
    <property type="entry name" value="ligand_gated_channel"/>
    <property type="match status" value="1"/>
</dbReference>
<proteinExistence type="inferred from homology"/>
<evidence type="ECO:0000256" key="3">
    <source>
        <dbReference type="ARBA" id="ARBA00022452"/>
    </source>
</evidence>